<feature type="region of interest" description="Disordered" evidence="1">
    <location>
        <begin position="706"/>
        <end position="739"/>
    </location>
</feature>
<proteinExistence type="predicted"/>
<dbReference type="PANTHER" id="PTHR31191">
    <property type="entry name" value="CENTROSOMAL PROTEIN CEP126"/>
    <property type="match status" value="1"/>
</dbReference>
<evidence type="ECO:0000313" key="2">
    <source>
        <dbReference type="EMBL" id="NXL11742.1"/>
    </source>
</evidence>
<name>A0A7L0Q339_9AVES</name>
<organism evidence="2 3">
    <name type="scientific">Mesembrinibis cayennensis</name>
    <dbReference type="NCBI Taxonomy" id="1118748"/>
    <lineage>
        <taxon>Eukaryota</taxon>
        <taxon>Metazoa</taxon>
        <taxon>Chordata</taxon>
        <taxon>Craniata</taxon>
        <taxon>Vertebrata</taxon>
        <taxon>Euteleostomi</taxon>
        <taxon>Archelosauria</taxon>
        <taxon>Archosauria</taxon>
        <taxon>Dinosauria</taxon>
        <taxon>Saurischia</taxon>
        <taxon>Theropoda</taxon>
        <taxon>Coelurosauria</taxon>
        <taxon>Aves</taxon>
        <taxon>Neognathae</taxon>
        <taxon>Neoaves</taxon>
        <taxon>Aequornithes</taxon>
        <taxon>Pelecaniformes</taxon>
        <taxon>Threskiornithidae</taxon>
        <taxon>Mesembrinibis</taxon>
    </lineage>
</organism>
<dbReference type="EMBL" id="VXAT01020593">
    <property type="protein sequence ID" value="NXL11742.1"/>
    <property type="molecule type" value="Genomic_DNA"/>
</dbReference>
<evidence type="ECO:0000256" key="1">
    <source>
        <dbReference type="SAM" id="MobiDB-lite"/>
    </source>
</evidence>
<keyword evidence="3" id="KW-1185">Reference proteome</keyword>
<dbReference type="GO" id="GO:0031122">
    <property type="term" value="P:cytoplasmic microtubule organization"/>
    <property type="evidence" value="ECO:0007669"/>
    <property type="project" value="InterPro"/>
</dbReference>
<feature type="region of interest" description="Disordered" evidence="1">
    <location>
        <begin position="155"/>
        <end position="189"/>
    </location>
</feature>
<dbReference type="GO" id="GO:0030496">
    <property type="term" value="C:midbody"/>
    <property type="evidence" value="ECO:0007669"/>
    <property type="project" value="TreeGrafter"/>
</dbReference>
<dbReference type="InterPro" id="IPR028257">
    <property type="entry name" value="CEP126"/>
</dbReference>
<dbReference type="GO" id="GO:0097546">
    <property type="term" value="C:ciliary base"/>
    <property type="evidence" value="ECO:0007669"/>
    <property type="project" value="InterPro"/>
</dbReference>
<dbReference type="GO" id="GO:0005813">
    <property type="term" value="C:centrosome"/>
    <property type="evidence" value="ECO:0007669"/>
    <property type="project" value="InterPro"/>
</dbReference>
<reference evidence="2 3" key="1">
    <citation type="submission" date="2019-09" db="EMBL/GenBank/DDBJ databases">
        <title>Bird 10,000 Genomes (B10K) Project - Family phase.</title>
        <authorList>
            <person name="Zhang G."/>
        </authorList>
    </citation>
    <scope>NUCLEOTIDE SEQUENCE [LARGE SCALE GENOMIC DNA]</scope>
    <source>
        <strain evidence="2">B10K-DU-001-44</strain>
        <tissue evidence="2">Muscle</tissue>
    </source>
</reference>
<dbReference type="AlphaFoldDB" id="A0A7L0Q339"/>
<feature type="compositionally biased region" description="Basic and acidic residues" evidence="1">
    <location>
        <begin position="155"/>
        <end position="164"/>
    </location>
</feature>
<dbReference type="Pfam" id="PF15352">
    <property type="entry name" value="K1377"/>
    <property type="match status" value="2"/>
</dbReference>
<feature type="non-terminal residue" evidence="2">
    <location>
        <position position="1"/>
    </location>
</feature>
<dbReference type="Proteomes" id="UP000574277">
    <property type="component" value="Unassembled WGS sequence"/>
</dbReference>
<dbReference type="GO" id="GO:1905515">
    <property type="term" value="P:non-motile cilium assembly"/>
    <property type="evidence" value="ECO:0007669"/>
    <property type="project" value="InterPro"/>
</dbReference>
<feature type="compositionally biased region" description="Polar residues" evidence="1">
    <location>
        <begin position="301"/>
        <end position="310"/>
    </location>
</feature>
<evidence type="ECO:0000313" key="3">
    <source>
        <dbReference type="Proteomes" id="UP000574277"/>
    </source>
</evidence>
<protein>
    <submittedName>
        <fullName evidence="2">CE126 protein</fullName>
    </submittedName>
</protein>
<feature type="region of interest" description="Disordered" evidence="1">
    <location>
        <begin position="256"/>
        <end position="282"/>
    </location>
</feature>
<feature type="compositionally biased region" description="Low complexity" evidence="1">
    <location>
        <begin position="83"/>
        <end position="101"/>
    </location>
</feature>
<feature type="region of interest" description="Disordered" evidence="1">
    <location>
        <begin position="932"/>
        <end position="955"/>
    </location>
</feature>
<sequence length="1053" mass="117650">RAFEERRKREEEKEQRFREQVLQQRKIKFQEATDKFQHAHLPFSQHKQIVQTKAAFQLEEALEQIKGSVLTPGLCLPSRNKTNFRTTDDTSSSSASRNGSFHQKQISATVGWDKTIQESSRTDMDSNQLLFQKNLKEMQQLLEKQHLTNLENFHQEGKKTHDSESLSSLDSLEAGERNGNYTTPSESSLTTQCDCTLYKPEKSQTRNNGLLYIAQSTSKNMHLNNCLRNVDSQNNHNSPIHDLLAKHNVLTPAEHVNNSKEESSVSHRSAKKPSEFSTSGEQSLNNTFSFLQNIKEERSKPSSGTASTLATDHPVFNPSKAWASPDSIPGERVQDLMQDQSFKMTPQKRTISVQNSSQPVATSIILFPNQGCSTGIPSTADTLPKDKNISTEFLKNTSGKMTETKEEHIKCLDDINPGLSLFQDIPNASVLCDVKQQNNKEEEKGNTVETMSVVSDTELNSGTPAQHKTLKNNILERKRARLFTSILKKESKYEPSDFKAVVMNHRITFETRPVSSIRDSLELAKIKKKCAENEKYNRKLRWCDQINQIIIENNEKCYEKNTSEISSEQLQYVQTTNNAPKTNLNIVAQPSNPMFLKNHPENAHISKSNVNTVESNKKYTSLNMFMSTGSFSEKKAWMVSKDEENKPPVCSNNSKINEVNQLKNKAKITGRPGSVRAQPSFMPKKRTGTIIQPQSAAEANKSLKAPGKLVAPHPPSAPLLGRRRGENAASPGCQPLLPSSLQATTPSRNDLNERHVLLAHQVLNRNGTEDSEGITCHSDLATAMPTPGCSTAKYEPWAKNTCSVNSVQTSACQDHSVTRTERRPVNAENGLHLHHIPAAGKTSLSWQGARTARAPKAPATGKSRHHVSHYNNLPVTKWQPFKANVSHVTSDGSSQMTSFKSASRINDLFSANGGPVTRQKQVFDNHENKHRVFSEHRRQSVASKRWKPTHQAQNSLRTVQLSPVQSAFDAVEKMNNTYKSDEVSESTVQFLMAEKLASTPAAEDEILAAMESVQPARQPPLLSRAPCPGMSALSVEEQKIFQSLDRLNQRLQS</sequence>
<accession>A0A7L0Q339</accession>
<feature type="region of interest" description="Disordered" evidence="1">
    <location>
        <begin position="79"/>
        <end position="104"/>
    </location>
</feature>
<dbReference type="PANTHER" id="PTHR31191:SF4">
    <property type="entry name" value="CENTROSOMAL PROTEIN OF 126 KDA"/>
    <property type="match status" value="1"/>
</dbReference>
<gene>
    <name evidence="2" type="primary">Cep126</name>
    <name evidence="2" type="ORF">MESCAY_R08519</name>
</gene>
<comment type="caution">
    <text evidence="2">The sequence shown here is derived from an EMBL/GenBank/DDBJ whole genome shotgun (WGS) entry which is preliminary data.</text>
</comment>
<feature type="non-terminal residue" evidence="2">
    <location>
        <position position="1053"/>
    </location>
</feature>
<dbReference type="GO" id="GO:0007052">
    <property type="term" value="P:mitotic spindle organization"/>
    <property type="evidence" value="ECO:0007669"/>
    <property type="project" value="InterPro"/>
</dbReference>
<feature type="compositionally biased region" description="Polar residues" evidence="1">
    <location>
        <begin position="179"/>
        <end position="189"/>
    </location>
</feature>
<feature type="region of interest" description="Disordered" evidence="1">
    <location>
        <begin position="297"/>
        <end position="328"/>
    </location>
</feature>